<evidence type="ECO:0000313" key="2">
    <source>
        <dbReference type="Proteomes" id="UP000033618"/>
    </source>
</evidence>
<dbReference type="EMBL" id="LAQU01000002">
    <property type="protein sequence ID" value="KKB64934.1"/>
    <property type="molecule type" value="Genomic_DNA"/>
</dbReference>
<sequence length="80" mass="9294">MTRDDASDEKWFQCQSIRPCLAGKRIDIRVDNLFLRFYFIGNGIQENGIRWTSTWLLDGDCEAFVTNEAGLLMYLLIEAK</sequence>
<proteinExistence type="predicted"/>
<gene>
    <name evidence="1" type="ORF">WM40_02830</name>
</gene>
<evidence type="ECO:0000313" key="1">
    <source>
        <dbReference type="EMBL" id="KKB64934.1"/>
    </source>
</evidence>
<organism evidence="1 2">
    <name type="scientific">Robbsia andropogonis</name>
    <dbReference type="NCBI Taxonomy" id="28092"/>
    <lineage>
        <taxon>Bacteria</taxon>
        <taxon>Pseudomonadati</taxon>
        <taxon>Pseudomonadota</taxon>
        <taxon>Betaproteobacteria</taxon>
        <taxon>Burkholderiales</taxon>
        <taxon>Burkholderiaceae</taxon>
        <taxon>Robbsia</taxon>
    </lineage>
</organism>
<name>A0A0F5K4Y2_9BURK</name>
<reference evidence="1 2" key="1">
    <citation type="submission" date="2015-03" db="EMBL/GenBank/DDBJ databases">
        <title>Draft Genome Sequence of Burkholderia andropogonis type strain ICMP2807, isolated from Sorghum bicolor.</title>
        <authorList>
            <person name="Lopes-Santos L."/>
            <person name="Castro D.B."/>
            <person name="Ottoboni L.M."/>
            <person name="Park D."/>
            <person name="Weirc B.S."/>
            <person name="Destefano S.A."/>
        </authorList>
    </citation>
    <scope>NUCLEOTIDE SEQUENCE [LARGE SCALE GENOMIC DNA]</scope>
    <source>
        <strain evidence="1 2">ICMP2807</strain>
    </source>
</reference>
<protein>
    <submittedName>
        <fullName evidence="1">Uncharacterized protein</fullName>
    </submittedName>
</protein>
<dbReference type="AlphaFoldDB" id="A0A0F5K4Y2"/>
<dbReference type="Proteomes" id="UP000033618">
    <property type="component" value="Unassembled WGS sequence"/>
</dbReference>
<comment type="caution">
    <text evidence="1">The sequence shown here is derived from an EMBL/GenBank/DDBJ whole genome shotgun (WGS) entry which is preliminary data.</text>
</comment>
<accession>A0A0F5K4Y2</accession>
<keyword evidence="2" id="KW-1185">Reference proteome</keyword>